<evidence type="ECO:0000256" key="1">
    <source>
        <dbReference type="ARBA" id="ARBA00005046"/>
    </source>
</evidence>
<dbReference type="Proteomes" id="UP001319921">
    <property type="component" value="Chromosome"/>
</dbReference>
<proteinExistence type="predicted"/>
<dbReference type="Pfam" id="PF03454">
    <property type="entry name" value="MoeA_C"/>
    <property type="match status" value="1"/>
</dbReference>
<dbReference type="SUPFAM" id="SSF53218">
    <property type="entry name" value="Molybdenum cofactor biosynthesis proteins"/>
    <property type="match status" value="1"/>
</dbReference>
<sequence length="544" mass="60302">MRTIIKDESLYSIDDALGIYLSAINYTPRIREIHVKDSYGYIAAENVKAPIDYPPFSRSNVDGYAIRSSCTPGELEIIERIGIGEFKEINLTECKAVEVDTGAIIPMGADAVVKIEEVEIKDGKIKINKKVNFGYNIGWLGSDIPKGFTVLRRGEKISHEKIALLASLGVDKIKVYDKLKIYLIATGDELIEPGNPLKPGKIYESNLHYLISRLKNEYEIVGSTLLSDNIDKIKEEINKATLVADVIIITGGTSAGEKDYVHRAIRELGSIIIHGIKIKPGKPTILGVINNKVVIGLPGNVVSSVVVFDNIVTKILDNLYPRRKEELELGNIKARVVLPVRADKNRDTLIPVYLFKGLEGSYYALPVKFDSYMIGTFALTEGYVILKAGQSVDEGGEVEVKVKRFDNSISIIGEEDKGFLDLDTKNVLLGSLPAIKAIEYKFGDIAIVSSLYSKVDYYDRIVKRNIVVNGEGEEIGYDDWVGMSKIIKNPVIRLKSPSSIYSLVGKAKVYAPESYIKGERVIEEELYVIGITDRGKKFISNLTI</sequence>
<dbReference type="Pfam" id="PF03453">
    <property type="entry name" value="MoeA_N"/>
    <property type="match status" value="1"/>
</dbReference>
<dbReference type="Pfam" id="PF00994">
    <property type="entry name" value="MoCF_biosynth"/>
    <property type="match status" value="1"/>
</dbReference>
<dbReference type="AlphaFoldDB" id="A0AAQ4CSX6"/>
<evidence type="ECO:0000256" key="2">
    <source>
        <dbReference type="ARBA" id="ARBA00023150"/>
    </source>
</evidence>
<dbReference type="GeneID" id="68866654"/>
<dbReference type="InterPro" id="IPR036135">
    <property type="entry name" value="MoeA_linker/N_sf"/>
</dbReference>
<dbReference type="PANTHER" id="PTHR10192:SF5">
    <property type="entry name" value="GEPHYRIN"/>
    <property type="match status" value="1"/>
</dbReference>
<dbReference type="InterPro" id="IPR038987">
    <property type="entry name" value="MoeA-like"/>
</dbReference>
<keyword evidence="2" id="KW-0501">Molybdenum cofactor biosynthesis</keyword>
<evidence type="ECO:0000313" key="5">
    <source>
        <dbReference type="Proteomes" id="UP001319921"/>
    </source>
</evidence>
<dbReference type="PROSITE" id="PS01079">
    <property type="entry name" value="MOCF_BIOSYNTHESIS_2"/>
    <property type="match status" value="1"/>
</dbReference>
<feature type="domain" description="MoaB/Mog" evidence="3">
    <location>
        <begin position="182"/>
        <end position="318"/>
    </location>
</feature>
<dbReference type="GO" id="GO:0006777">
    <property type="term" value="P:Mo-molybdopterin cofactor biosynthetic process"/>
    <property type="evidence" value="ECO:0007669"/>
    <property type="project" value="UniProtKB-KW"/>
</dbReference>
<dbReference type="KEGG" id="scas:SACC_19240"/>
<dbReference type="InterPro" id="IPR005111">
    <property type="entry name" value="MoeA_C_domain_IV"/>
</dbReference>
<dbReference type="Gene3D" id="3.40.980.10">
    <property type="entry name" value="MoaB/Mog-like domain"/>
    <property type="match status" value="1"/>
</dbReference>
<dbReference type="InterPro" id="IPR005110">
    <property type="entry name" value="MoeA_linker/N"/>
</dbReference>
<dbReference type="InterPro" id="IPR036688">
    <property type="entry name" value="MoeA_C_domain_IV_sf"/>
</dbReference>
<dbReference type="Gene3D" id="2.40.340.10">
    <property type="entry name" value="MoeA, C-terminal, domain IV"/>
    <property type="match status" value="1"/>
</dbReference>
<evidence type="ECO:0000313" key="4">
    <source>
        <dbReference type="EMBL" id="BDB98907.1"/>
    </source>
</evidence>
<dbReference type="InterPro" id="IPR008284">
    <property type="entry name" value="MoCF_biosynth_CS"/>
</dbReference>
<dbReference type="GO" id="GO:0005737">
    <property type="term" value="C:cytoplasm"/>
    <property type="evidence" value="ECO:0007669"/>
    <property type="project" value="TreeGrafter"/>
</dbReference>
<dbReference type="InterPro" id="IPR036425">
    <property type="entry name" value="MoaB/Mog-like_dom_sf"/>
</dbReference>
<gene>
    <name evidence="4" type="ORF">SACC_19240</name>
</gene>
<dbReference type="GO" id="GO:0061599">
    <property type="term" value="F:molybdopterin molybdotransferase activity"/>
    <property type="evidence" value="ECO:0007669"/>
    <property type="project" value="TreeGrafter"/>
</dbReference>
<dbReference type="NCBIfam" id="TIGR00177">
    <property type="entry name" value="molyb_syn"/>
    <property type="match status" value="1"/>
</dbReference>
<name>A0AAQ4CSX6_9CREN</name>
<dbReference type="InterPro" id="IPR001453">
    <property type="entry name" value="MoaB/Mog_dom"/>
</dbReference>
<dbReference type="RefSeq" id="WP_229569269.1">
    <property type="nucleotide sequence ID" value="NZ_AP025226.1"/>
</dbReference>
<dbReference type="SUPFAM" id="SSF63882">
    <property type="entry name" value="MoeA N-terminal region -like"/>
    <property type="match status" value="1"/>
</dbReference>
<protein>
    <submittedName>
        <fullName evidence="4">Molybdopterin molybdenumtransferase MoeA</fullName>
    </submittedName>
</protein>
<dbReference type="Gene3D" id="3.90.105.10">
    <property type="entry name" value="Molybdopterin biosynthesis moea protein, domain 2"/>
    <property type="match status" value="1"/>
</dbReference>
<evidence type="ECO:0000259" key="3">
    <source>
        <dbReference type="SMART" id="SM00852"/>
    </source>
</evidence>
<dbReference type="Gene3D" id="2.170.190.11">
    <property type="entry name" value="Molybdopterin biosynthesis moea protein, domain 3"/>
    <property type="match status" value="1"/>
</dbReference>
<organism evidence="4 5">
    <name type="scientific">Saccharolobus caldissimus</name>
    <dbReference type="NCBI Taxonomy" id="1702097"/>
    <lineage>
        <taxon>Archaea</taxon>
        <taxon>Thermoproteota</taxon>
        <taxon>Thermoprotei</taxon>
        <taxon>Sulfolobales</taxon>
        <taxon>Sulfolobaceae</taxon>
        <taxon>Saccharolobus</taxon>
    </lineage>
</organism>
<dbReference type="SMART" id="SM00852">
    <property type="entry name" value="MoCF_biosynth"/>
    <property type="match status" value="1"/>
</dbReference>
<dbReference type="CDD" id="cd00887">
    <property type="entry name" value="MoeA"/>
    <property type="match status" value="1"/>
</dbReference>
<dbReference type="EMBL" id="AP025226">
    <property type="protein sequence ID" value="BDB98907.1"/>
    <property type="molecule type" value="Genomic_DNA"/>
</dbReference>
<dbReference type="PANTHER" id="PTHR10192">
    <property type="entry name" value="MOLYBDOPTERIN BIOSYNTHESIS PROTEIN"/>
    <property type="match status" value="1"/>
</dbReference>
<comment type="pathway">
    <text evidence="1">Cofactor biosynthesis; molybdopterin biosynthesis.</text>
</comment>
<keyword evidence="5" id="KW-1185">Reference proteome</keyword>
<dbReference type="NCBIfam" id="NF011067">
    <property type="entry name" value="PRK14497.1"/>
    <property type="match status" value="1"/>
</dbReference>
<reference evidence="4 5" key="1">
    <citation type="journal article" date="2022" name="Microbiol. Resour. Announc.">
        <title>Complete Genome Sequence of the Hyperthermophilic and Acidophilic Archaeon Saccharolobus caldissimus Strain HS-3T.</title>
        <authorList>
            <person name="Sakai H.D."/>
            <person name="Kurosawa N."/>
        </authorList>
    </citation>
    <scope>NUCLEOTIDE SEQUENCE [LARGE SCALE GENOMIC DNA]</scope>
    <source>
        <strain evidence="4 5">JCM32116</strain>
    </source>
</reference>
<accession>A0AAQ4CSX6</accession>
<dbReference type="SUPFAM" id="SSF63867">
    <property type="entry name" value="MoeA C-terminal domain-like"/>
    <property type="match status" value="1"/>
</dbReference>